<evidence type="ECO:0000256" key="3">
    <source>
        <dbReference type="ARBA" id="ARBA00022576"/>
    </source>
</evidence>
<dbReference type="Proteomes" id="UP000762676">
    <property type="component" value="Unassembled WGS sequence"/>
</dbReference>
<evidence type="ECO:0000256" key="6">
    <source>
        <dbReference type="ARBA" id="ARBA00048021"/>
    </source>
</evidence>
<dbReference type="FunFam" id="3.40.640.10:FF:000073">
    <property type="entry name" value="Probable 4-aminobutyrate aminotransferase"/>
    <property type="match status" value="1"/>
</dbReference>
<dbReference type="SUPFAM" id="SSF53383">
    <property type="entry name" value="PLP-dependent transferases"/>
    <property type="match status" value="1"/>
</dbReference>
<dbReference type="AlphaFoldDB" id="A0AAV4J9Y5"/>
<dbReference type="GO" id="GO:0034386">
    <property type="term" value="F:4-aminobutyrate:2-oxoglutarate transaminase activity"/>
    <property type="evidence" value="ECO:0007669"/>
    <property type="project" value="UniProtKB-EC"/>
</dbReference>
<dbReference type="InterPro" id="IPR005814">
    <property type="entry name" value="Aminotrans_3"/>
</dbReference>
<dbReference type="GO" id="GO:0005739">
    <property type="term" value="C:mitochondrion"/>
    <property type="evidence" value="ECO:0007669"/>
    <property type="project" value="TreeGrafter"/>
</dbReference>
<dbReference type="PANTHER" id="PTHR43206">
    <property type="entry name" value="AMINOTRANSFERASE"/>
    <property type="match status" value="1"/>
</dbReference>
<comment type="catalytic activity">
    <reaction evidence="6">
        <text>4-aminobutanoate + 2-oxoglutarate = succinate semialdehyde + L-glutamate</text>
        <dbReference type="Rhea" id="RHEA:23352"/>
        <dbReference type="ChEBI" id="CHEBI:16810"/>
        <dbReference type="ChEBI" id="CHEBI:29985"/>
        <dbReference type="ChEBI" id="CHEBI:57706"/>
        <dbReference type="ChEBI" id="CHEBI:59888"/>
        <dbReference type="EC" id="2.6.1.19"/>
    </reaction>
</comment>
<keyword evidence="4" id="KW-0808">Transferase</keyword>
<comment type="cofactor">
    <cofactor evidence="1">
        <name>pyridoxal 5'-phosphate</name>
        <dbReference type="ChEBI" id="CHEBI:597326"/>
    </cofactor>
</comment>
<proteinExistence type="inferred from homology"/>
<evidence type="ECO:0000313" key="9">
    <source>
        <dbReference type="Proteomes" id="UP000762676"/>
    </source>
</evidence>
<dbReference type="PANTHER" id="PTHR43206:SF1">
    <property type="entry name" value="4-AMINOBUTYRATE AMINOTRANSFERASE, MITOCHONDRIAL"/>
    <property type="match status" value="1"/>
</dbReference>
<dbReference type="EMBL" id="BMAT01006761">
    <property type="protein sequence ID" value="GFS19489.1"/>
    <property type="molecule type" value="Genomic_DNA"/>
</dbReference>
<accession>A0AAV4J9Y5</accession>
<keyword evidence="3 8" id="KW-0032">Aminotransferase</keyword>
<evidence type="ECO:0000256" key="4">
    <source>
        <dbReference type="ARBA" id="ARBA00022679"/>
    </source>
</evidence>
<sequence>MIIVLRLLSPGSGPVSRQLRHAWSCYSTTALAEPSTPSVKTAIPGPKSDALRKDLDIIQNTDLVQFFVDYDRSVGNYIVDVDGNVLLDLFTQIASIPLGYNHPRIMKALTDPANLSQFANRPALGMFPPAEFGKNLSETLLSVAPPGLNQVQTMACGACSIENALKGAFMAYRRRERGGSPPTQQEIDTCLKNTPPGCPKLSVLSFNNAFHGRTMGALALTHTKWAHKLDFPSPDWPIASFPYLKYPLEEFVEENKAEETRCLAEVEDKIASAKRSGQPVACVAVEPMQCEGGDHYASPQFFQGLQDICQKNGIAFLLDEVQTGAGATGKFWLHEHFHLRDPPNLVTFAKKMLTGGFYYTPDMRPTEGGRIFNTWIGDPSKVVLLKAVLDVIRDESLLEKTKDTGNYMLKTLMEAQSQYPNVLSRARGLGSLAAVDFPDGTSRDKMVNKLRSQGVHVGACGTSTMRLRATLTLERKHVDVFADRLHAALRDM</sequence>
<comment type="similarity">
    <text evidence="2 7">Belongs to the class-III pyridoxal-phosphate-dependent aminotransferase family.</text>
</comment>
<evidence type="ECO:0000256" key="1">
    <source>
        <dbReference type="ARBA" id="ARBA00001933"/>
    </source>
</evidence>
<organism evidence="8 9">
    <name type="scientific">Elysia marginata</name>
    <dbReference type="NCBI Taxonomy" id="1093978"/>
    <lineage>
        <taxon>Eukaryota</taxon>
        <taxon>Metazoa</taxon>
        <taxon>Spiralia</taxon>
        <taxon>Lophotrochozoa</taxon>
        <taxon>Mollusca</taxon>
        <taxon>Gastropoda</taxon>
        <taxon>Heterobranchia</taxon>
        <taxon>Euthyneura</taxon>
        <taxon>Panpulmonata</taxon>
        <taxon>Sacoglossa</taxon>
        <taxon>Placobranchoidea</taxon>
        <taxon>Plakobranchidae</taxon>
        <taxon>Elysia</taxon>
    </lineage>
</organism>
<protein>
    <submittedName>
        <fullName evidence="8">4-aminobutyrate aminotransferase, mitochondrial</fullName>
    </submittedName>
</protein>
<gene>
    <name evidence="8" type="ORF">ElyMa_003290800</name>
</gene>
<reference evidence="8 9" key="1">
    <citation type="journal article" date="2021" name="Elife">
        <title>Chloroplast acquisition without the gene transfer in kleptoplastic sea slugs, Plakobranchus ocellatus.</title>
        <authorList>
            <person name="Maeda T."/>
            <person name="Takahashi S."/>
            <person name="Yoshida T."/>
            <person name="Shimamura S."/>
            <person name="Takaki Y."/>
            <person name="Nagai Y."/>
            <person name="Toyoda A."/>
            <person name="Suzuki Y."/>
            <person name="Arimoto A."/>
            <person name="Ishii H."/>
            <person name="Satoh N."/>
            <person name="Nishiyama T."/>
            <person name="Hasebe M."/>
            <person name="Maruyama T."/>
            <person name="Minagawa J."/>
            <person name="Obokata J."/>
            <person name="Shigenobu S."/>
        </authorList>
    </citation>
    <scope>NUCLEOTIDE SEQUENCE [LARGE SCALE GENOMIC DNA]</scope>
</reference>
<keyword evidence="9" id="KW-1185">Reference proteome</keyword>
<dbReference type="Gene3D" id="3.40.640.10">
    <property type="entry name" value="Type I PLP-dependent aspartate aminotransferase-like (Major domain)"/>
    <property type="match status" value="1"/>
</dbReference>
<dbReference type="CDD" id="cd00610">
    <property type="entry name" value="OAT_like"/>
    <property type="match status" value="1"/>
</dbReference>
<dbReference type="GO" id="GO:0009450">
    <property type="term" value="P:gamma-aminobutyric acid catabolic process"/>
    <property type="evidence" value="ECO:0007669"/>
    <property type="project" value="TreeGrafter"/>
</dbReference>
<dbReference type="InterPro" id="IPR015424">
    <property type="entry name" value="PyrdxlP-dep_Trfase"/>
</dbReference>
<dbReference type="InterPro" id="IPR015422">
    <property type="entry name" value="PyrdxlP-dep_Trfase_small"/>
</dbReference>
<comment type="caution">
    <text evidence="8">The sequence shown here is derived from an EMBL/GenBank/DDBJ whole genome shotgun (WGS) entry which is preliminary data.</text>
</comment>
<dbReference type="Gene3D" id="3.90.1150.10">
    <property type="entry name" value="Aspartate Aminotransferase, domain 1"/>
    <property type="match status" value="1"/>
</dbReference>
<dbReference type="Pfam" id="PF00202">
    <property type="entry name" value="Aminotran_3"/>
    <property type="match status" value="1"/>
</dbReference>
<evidence type="ECO:0000256" key="5">
    <source>
        <dbReference type="ARBA" id="ARBA00022898"/>
    </source>
</evidence>
<evidence type="ECO:0000256" key="7">
    <source>
        <dbReference type="RuleBase" id="RU003560"/>
    </source>
</evidence>
<name>A0AAV4J9Y5_9GAST</name>
<dbReference type="InterPro" id="IPR015421">
    <property type="entry name" value="PyrdxlP-dep_Trfase_major"/>
</dbReference>
<evidence type="ECO:0000313" key="8">
    <source>
        <dbReference type="EMBL" id="GFS19489.1"/>
    </source>
</evidence>
<evidence type="ECO:0000256" key="2">
    <source>
        <dbReference type="ARBA" id="ARBA00008954"/>
    </source>
</evidence>
<dbReference type="GO" id="GO:0030170">
    <property type="term" value="F:pyridoxal phosphate binding"/>
    <property type="evidence" value="ECO:0007669"/>
    <property type="project" value="InterPro"/>
</dbReference>
<dbReference type="PIRSF" id="PIRSF000521">
    <property type="entry name" value="Transaminase_4ab_Lys_Orn"/>
    <property type="match status" value="1"/>
</dbReference>
<keyword evidence="5 7" id="KW-0663">Pyridoxal phosphate</keyword>